<name>A0A511YHD1_9FLAO</name>
<sequence length="266" mass="30821">MNTSGFYKLLLPLEENLFKKLTACVDFEVTGKGRLGNHLVKESKGIIPLVRTTTKFQKRANVFSEVHYPIIKAIHAEILMENLNLPEQDFNNALAEVYNSSYTKMGYHSDQALDLDDHSFIALFSCYENPEALQDSHLRKLLIKNKISEEESEIVLHNNSVILFSVETNRRFQHKIILDLKQNSKEPMENRWHGITFRTSKTFIQFEDNQPYFQTGELLTPADEEKEKEFFQLRGQENRSPDFIYPAIFYTISPADLLVPGNKNTL</sequence>
<dbReference type="AlphaFoldDB" id="A0A511YHD1"/>
<dbReference type="Proteomes" id="UP000321863">
    <property type="component" value="Unassembled WGS sequence"/>
</dbReference>
<gene>
    <name evidence="2" type="ORF">CHA01nite_03410</name>
</gene>
<dbReference type="Pfam" id="PF13532">
    <property type="entry name" value="2OG-FeII_Oxy_2"/>
    <property type="match status" value="1"/>
</dbReference>
<comment type="caution">
    <text evidence="2">The sequence shown here is derived from an EMBL/GenBank/DDBJ whole genome shotgun (WGS) entry which is preliminary data.</text>
</comment>
<proteinExistence type="predicted"/>
<organism evidence="2 3">
    <name type="scientific">Chryseobacterium hagamense</name>
    <dbReference type="NCBI Taxonomy" id="395935"/>
    <lineage>
        <taxon>Bacteria</taxon>
        <taxon>Pseudomonadati</taxon>
        <taxon>Bacteroidota</taxon>
        <taxon>Flavobacteriia</taxon>
        <taxon>Flavobacteriales</taxon>
        <taxon>Weeksellaceae</taxon>
        <taxon>Chryseobacterium group</taxon>
        <taxon>Chryseobacterium</taxon>
    </lineage>
</organism>
<dbReference type="OrthoDB" id="1164779at2"/>
<evidence type="ECO:0000313" key="2">
    <source>
        <dbReference type="EMBL" id="GEN74601.1"/>
    </source>
</evidence>
<dbReference type="EMBL" id="BJYJ01000001">
    <property type="protein sequence ID" value="GEN74601.1"/>
    <property type="molecule type" value="Genomic_DNA"/>
</dbReference>
<keyword evidence="3" id="KW-1185">Reference proteome</keyword>
<reference evidence="2 3" key="1">
    <citation type="submission" date="2019-07" db="EMBL/GenBank/DDBJ databases">
        <title>Whole genome shotgun sequence of Chryseobacterium hagamense NBRC 105253.</title>
        <authorList>
            <person name="Hosoyama A."/>
            <person name="Uohara A."/>
            <person name="Ohji S."/>
            <person name="Ichikawa N."/>
        </authorList>
    </citation>
    <scope>NUCLEOTIDE SEQUENCE [LARGE SCALE GENOMIC DNA]</scope>
    <source>
        <strain evidence="2 3">NBRC 105253</strain>
    </source>
</reference>
<dbReference type="RefSeq" id="WP_146939488.1">
    <property type="nucleotide sequence ID" value="NZ_BJYJ01000001.1"/>
</dbReference>
<dbReference type="InterPro" id="IPR027450">
    <property type="entry name" value="AlkB-like"/>
</dbReference>
<accession>A0A511YHD1</accession>
<feature type="domain" description="Alpha-ketoglutarate-dependent dioxygenase AlkB-like" evidence="1">
    <location>
        <begin position="78"/>
        <end position="198"/>
    </location>
</feature>
<dbReference type="SUPFAM" id="SSF51197">
    <property type="entry name" value="Clavaminate synthase-like"/>
    <property type="match status" value="1"/>
</dbReference>
<protein>
    <recommendedName>
        <fullName evidence="1">Alpha-ketoglutarate-dependent dioxygenase AlkB-like domain-containing protein</fullName>
    </recommendedName>
</protein>
<evidence type="ECO:0000259" key="1">
    <source>
        <dbReference type="Pfam" id="PF13532"/>
    </source>
</evidence>
<dbReference type="InterPro" id="IPR037151">
    <property type="entry name" value="AlkB-like_sf"/>
</dbReference>
<evidence type="ECO:0000313" key="3">
    <source>
        <dbReference type="Proteomes" id="UP000321863"/>
    </source>
</evidence>
<dbReference type="Gene3D" id="2.60.120.590">
    <property type="entry name" value="Alpha-ketoglutarate-dependent dioxygenase AlkB-like"/>
    <property type="match status" value="1"/>
</dbReference>